<evidence type="ECO:0008006" key="3">
    <source>
        <dbReference type="Google" id="ProtNLM"/>
    </source>
</evidence>
<dbReference type="EMBL" id="SNYC01000004">
    <property type="protein sequence ID" value="TDQ09466.1"/>
    <property type="molecule type" value="Genomic_DNA"/>
</dbReference>
<keyword evidence="2" id="KW-1185">Reference proteome</keyword>
<dbReference type="RefSeq" id="WP_133575547.1">
    <property type="nucleotide sequence ID" value="NZ_SNYC01000004.1"/>
</dbReference>
<protein>
    <recommendedName>
        <fullName evidence="3">VWFA domain-containing protein</fullName>
    </recommendedName>
</protein>
<name>A0A4R6SVS8_9SPHI</name>
<proteinExistence type="predicted"/>
<organism evidence="1 2">
    <name type="scientific">Pedobacter metabolipauper</name>
    <dbReference type="NCBI Taxonomy" id="425513"/>
    <lineage>
        <taxon>Bacteria</taxon>
        <taxon>Pseudomonadati</taxon>
        <taxon>Bacteroidota</taxon>
        <taxon>Sphingobacteriia</taxon>
        <taxon>Sphingobacteriales</taxon>
        <taxon>Sphingobacteriaceae</taxon>
        <taxon>Pedobacter</taxon>
    </lineage>
</organism>
<evidence type="ECO:0000313" key="2">
    <source>
        <dbReference type="Proteomes" id="UP000295620"/>
    </source>
</evidence>
<accession>A0A4R6SVS8</accession>
<dbReference type="PROSITE" id="PS51257">
    <property type="entry name" value="PROKAR_LIPOPROTEIN"/>
    <property type="match status" value="1"/>
</dbReference>
<dbReference type="Proteomes" id="UP000295620">
    <property type="component" value="Unassembled WGS sequence"/>
</dbReference>
<gene>
    <name evidence="1" type="ORF">ATK78_1620</name>
</gene>
<dbReference type="OrthoDB" id="945646at2"/>
<reference evidence="1 2" key="1">
    <citation type="submission" date="2019-03" db="EMBL/GenBank/DDBJ databases">
        <title>Genomic Encyclopedia of Archaeal and Bacterial Type Strains, Phase II (KMG-II): from individual species to whole genera.</title>
        <authorList>
            <person name="Goeker M."/>
        </authorList>
    </citation>
    <scope>NUCLEOTIDE SEQUENCE [LARGE SCALE GENOMIC DNA]</scope>
    <source>
        <strain evidence="1 2">DSM 19035</strain>
    </source>
</reference>
<comment type="caution">
    <text evidence="1">The sequence shown here is derived from an EMBL/GenBank/DDBJ whole genome shotgun (WGS) entry which is preliminary data.</text>
</comment>
<sequence length="301" mass="34399">MKTKLSVLISSVALLLVTGCMDEKENIKEAIKIRNNSKNADLNISILIDLSDRIDPIKNANPAMEIYRRDLGYIESISKGFEKHLRSKPIIQDDDHIQIYFEPAPLNPKINDLAKNLKLSFTKDNTTKKAIQKISPQYIAASNKIYNLAIKDKKYIGSDIWGFFKNKVKDYCIKPNHRNILFILTDGYMFHKNSKFMIGNKSSYLTPELVKSLKLNTPKYRDLIRKKGYGFINANDNLDNLEVVILSLNPAEGNPFEADVIGEYWNNWLKEMKVKSPIMKPFSADLPANLDPIIQKYISPG</sequence>
<dbReference type="AlphaFoldDB" id="A0A4R6SVS8"/>
<evidence type="ECO:0000313" key="1">
    <source>
        <dbReference type="EMBL" id="TDQ09466.1"/>
    </source>
</evidence>